<evidence type="ECO:0000313" key="6">
    <source>
        <dbReference type="Proteomes" id="UP001597189"/>
    </source>
</evidence>
<feature type="compositionally biased region" description="Polar residues" evidence="3">
    <location>
        <begin position="657"/>
        <end position="678"/>
    </location>
</feature>
<feature type="compositionally biased region" description="Low complexity" evidence="3">
    <location>
        <begin position="588"/>
        <end position="611"/>
    </location>
</feature>
<name>A0ABW4D110_9LACO</name>
<sequence length="707" mass="74787">MRNLKSESKEHYKSYKAGKHWVFACITVMSLGLGLVGANETAQADTNNASEPETSVVKPAADEQNPAVGDTVDTPVANSDSGSLDKGDGSANGAGAVDTDKDINKDINNDDSKNANVEDANKPVDQDKDVPNNVAGDKQDDSSKDIQNQGQPENQQQLQNSVEPENKVKQEPLEAPVDENLNGDKQEDVSNLGAAKSVVESDSLLRDEAPSIDASVWMPDANLRAWVEASLSKTNKTTVDDSNLATYVQGATVLSPDSSKTFADAQSLEGLQYFTNLTSFTYYGYVPASGMIDFSFAPNLTYLKLYNKGTATGTMDATALVNLLANNKKLTSLTVSNYGLTGQVPDLSAFTDLKSLQMDNNQLTGAIPSLTTIPKVTYLYLGYNHLTDIPDMSGYTGMYDFSHNNLVTGIQKNMGILGNSMYQTVTGKDYIITPTVRSFDPITDVIKGVQDENGQLDLTDPMVAYNLGTPGDLYFTVEADPDNPIGFNIVAAERTPDGTYTIEVFNQKTNHYNFDLTFTVTNAKDPVVDPGTGTTDPGTGTTDPGTGTTNPDTNTNPGTGTSTVTPGTDTTTPDLTVDNGGDAAQAVTDTNPDTTTTPQTGGDAATIDTTTPVKTKQVAKAGQADQLVAKPSRQSAKPVTESKGQAAKVVAPKALASSGQQQATTTPNQAKTTLPQTNERSGASLLAVGIALIIATFGMGFTAKHHE</sequence>
<comment type="caution">
    <text evidence="5">The sequence shown here is derived from an EMBL/GenBank/DDBJ whole genome shotgun (WGS) entry which is preliminary data.</text>
</comment>
<dbReference type="PROSITE" id="PS51450">
    <property type="entry name" value="LRR"/>
    <property type="match status" value="1"/>
</dbReference>
<feature type="compositionally biased region" description="Basic and acidic residues" evidence="3">
    <location>
        <begin position="98"/>
        <end position="113"/>
    </location>
</feature>
<dbReference type="EMBL" id="JBHTOD010000001">
    <property type="protein sequence ID" value="MFD1454446.1"/>
    <property type="molecule type" value="Genomic_DNA"/>
</dbReference>
<evidence type="ECO:0000256" key="3">
    <source>
        <dbReference type="SAM" id="MobiDB-lite"/>
    </source>
</evidence>
<dbReference type="Proteomes" id="UP001597189">
    <property type="component" value="Unassembled WGS sequence"/>
</dbReference>
<keyword evidence="6" id="KW-1185">Reference proteome</keyword>
<evidence type="ECO:0000256" key="2">
    <source>
        <dbReference type="ARBA" id="ARBA00022729"/>
    </source>
</evidence>
<feature type="compositionally biased region" description="Basic and acidic residues" evidence="3">
    <location>
        <begin position="119"/>
        <end position="130"/>
    </location>
</feature>
<keyword evidence="4" id="KW-0812">Transmembrane</keyword>
<feature type="region of interest" description="Disordered" evidence="3">
    <location>
        <begin position="44"/>
        <end position="168"/>
    </location>
</feature>
<feature type="transmembrane region" description="Helical" evidence="4">
    <location>
        <begin position="683"/>
        <end position="703"/>
    </location>
</feature>
<evidence type="ECO:0000313" key="5">
    <source>
        <dbReference type="EMBL" id="MFD1454446.1"/>
    </source>
</evidence>
<evidence type="ECO:0000256" key="1">
    <source>
        <dbReference type="ARBA" id="ARBA00004196"/>
    </source>
</evidence>
<dbReference type="InterPro" id="IPR001611">
    <property type="entry name" value="Leu-rich_rpt"/>
</dbReference>
<accession>A0ABW4D110</accession>
<dbReference type="RefSeq" id="WP_203642257.1">
    <property type="nucleotide sequence ID" value="NZ_BOLN01000001.1"/>
</dbReference>
<dbReference type="PANTHER" id="PTHR48059">
    <property type="entry name" value="POLYGALACTURONASE INHIBITOR 1"/>
    <property type="match status" value="1"/>
</dbReference>
<keyword evidence="2" id="KW-0732">Signal</keyword>
<dbReference type="PANTHER" id="PTHR48059:SF30">
    <property type="entry name" value="OS06G0587000 PROTEIN"/>
    <property type="match status" value="1"/>
</dbReference>
<feature type="compositionally biased region" description="Polar residues" evidence="3">
    <location>
        <begin position="44"/>
        <end position="53"/>
    </location>
</feature>
<reference evidence="6" key="1">
    <citation type="journal article" date="2019" name="Int. J. Syst. Evol. Microbiol.">
        <title>The Global Catalogue of Microorganisms (GCM) 10K type strain sequencing project: providing services to taxonomists for standard genome sequencing and annotation.</title>
        <authorList>
            <consortium name="The Broad Institute Genomics Platform"/>
            <consortium name="The Broad Institute Genome Sequencing Center for Infectious Disease"/>
            <person name="Wu L."/>
            <person name="Ma J."/>
        </authorList>
    </citation>
    <scope>NUCLEOTIDE SEQUENCE [LARGE SCALE GENOMIC DNA]</scope>
    <source>
        <strain evidence="6">CCM 8979</strain>
    </source>
</reference>
<feature type="region of interest" description="Disordered" evidence="3">
    <location>
        <begin position="525"/>
        <end position="678"/>
    </location>
</feature>
<keyword evidence="4" id="KW-1133">Transmembrane helix</keyword>
<dbReference type="Gene3D" id="3.80.10.10">
    <property type="entry name" value="Ribonuclease Inhibitor"/>
    <property type="match status" value="1"/>
</dbReference>
<dbReference type="SUPFAM" id="SSF52058">
    <property type="entry name" value="L domain-like"/>
    <property type="match status" value="1"/>
</dbReference>
<feature type="compositionally biased region" description="Low complexity" evidence="3">
    <location>
        <begin position="528"/>
        <end position="579"/>
    </location>
</feature>
<dbReference type="InterPro" id="IPR032675">
    <property type="entry name" value="LRR_dom_sf"/>
</dbReference>
<feature type="transmembrane region" description="Helical" evidence="4">
    <location>
        <begin position="21"/>
        <end position="38"/>
    </location>
</feature>
<dbReference type="NCBIfam" id="TIGR03715">
    <property type="entry name" value="KxYKxGKxW"/>
    <property type="match status" value="1"/>
</dbReference>
<protein>
    <submittedName>
        <fullName evidence="5">KxYKxGKxW signal peptide domain-containing protein</fullName>
    </submittedName>
</protein>
<proteinExistence type="predicted"/>
<organism evidence="5 6">
    <name type="scientific">Levilactobacillus lanxiensis</name>
    <dbReference type="NCBI Taxonomy" id="2799568"/>
    <lineage>
        <taxon>Bacteria</taxon>
        <taxon>Bacillati</taxon>
        <taxon>Bacillota</taxon>
        <taxon>Bacilli</taxon>
        <taxon>Lactobacillales</taxon>
        <taxon>Lactobacillaceae</taxon>
        <taxon>Levilactobacillus</taxon>
    </lineage>
</organism>
<dbReference type="Pfam" id="PF19258">
    <property type="entry name" value="KxYKxGKxW_sig"/>
    <property type="match status" value="1"/>
</dbReference>
<evidence type="ECO:0000256" key="4">
    <source>
        <dbReference type="SAM" id="Phobius"/>
    </source>
</evidence>
<comment type="subcellular location">
    <subcellularLocation>
        <location evidence="1">Cell envelope</location>
    </subcellularLocation>
</comment>
<dbReference type="InterPro" id="IPR051848">
    <property type="entry name" value="PGIP"/>
</dbReference>
<feature type="compositionally biased region" description="Low complexity" evidence="3">
    <location>
        <begin position="147"/>
        <end position="160"/>
    </location>
</feature>
<keyword evidence="4" id="KW-0472">Membrane</keyword>
<dbReference type="InterPro" id="IPR022263">
    <property type="entry name" value="KxYKxGKxW"/>
</dbReference>
<gene>
    <name evidence="5" type="ORF">ACFQ44_01975</name>
</gene>